<dbReference type="OrthoDB" id="1939479at2759"/>
<proteinExistence type="predicted"/>
<dbReference type="InterPro" id="IPR036397">
    <property type="entry name" value="RNaseH_sf"/>
</dbReference>
<reference evidence="2" key="1">
    <citation type="submission" date="2021-04" db="EMBL/GenBank/DDBJ databases">
        <authorList>
            <person name="Chebbi M.A.C M."/>
        </authorList>
    </citation>
    <scope>NUCLEOTIDE SEQUENCE</scope>
</reference>
<feature type="region of interest" description="Disordered" evidence="1">
    <location>
        <begin position="333"/>
        <end position="358"/>
    </location>
</feature>
<dbReference type="Proteomes" id="UP000786811">
    <property type="component" value="Unassembled WGS sequence"/>
</dbReference>
<dbReference type="PANTHER" id="PTHR33939:SF1">
    <property type="entry name" value="DUF4371 DOMAIN-CONTAINING PROTEIN"/>
    <property type="match status" value="1"/>
</dbReference>
<dbReference type="Gene3D" id="3.90.70.120">
    <property type="match status" value="1"/>
</dbReference>
<dbReference type="PANTHER" id="PTHR33939">
    <property type="entry name" value="PROTEIN CBG22215"/>
    <property type="match status" value="1"/>
</dbReference>
<dbReference type="EMBL" id="CAJNRD030001124">
    <property type="protein sequence ID" value="CAG5109354.1"/>
    <property type="molecule type" value="Genomic_DNA"/>
</dbReference>
<evidence type="ECO:0000313" key="3">
    <source>
        <dbReference type="Proteomes" id="UP000786811"/>
    </source>
</evidence>
<feature type="compositionally biased region" description="Acidic residues" evidence="1">
    <location>
        <begin position="153"/>
        <end position="168"/>
    </location>
</feature>
<name>A0A8J2HS62_COTCN</name>
<organism evidence="2 3">
    <name type="scientific">Cotesia congregata</name>
    <name type="common">Parasitoid wasp</name>
    <name type="synonym">Apanteles congregatus</name>
    <dbReference type="NCBI Taxonomy" id="51543"/>
    <lineage>
        <taxon>Eukaryota</taxon>
        <taxon>Metazoa</taxon>
        <taxon>Ecdysozoa</taxon>
        <taxon>Arthropoda</taxon>
        <taxon>Hexapoda</taxon>
        <taxon>Insecta</taxon>
        <taxon>Pterygota</taxon>
        <taxon>Neoptera</taxon>
        <taxon>Endopterygota</taxon>
        <taxon>Hymenoptera</taxon>
        <taxon>Apocrita</taxon>
        <taxon>Ichneumonoidea</taxon>
        <taxon>Braconidae</taxon>
        <taxon>Microgastrinae</taxon>
        <taxon>Cotesia</taxon>
    </lineage>
</organism>
<evidence type="ECO:0000313" key="2">
    <source>
        <dbReference type="EMBL" id="CAG5109354.1"/>
    </source>
</evidence>
<comment type="caution">
    <text evidence="2">The sequence shown here is derived from an EMBL/GenBank/DDBJ whole genome shotgun (WGS) entry which is preliminary data.</text>
</comment>
<dbReference type="InterPro" id="IPR038765">
    <property type="entry name" value="Papain-like_cys_pep_sf"/>
</dbReference>
<dbReference type="Gene3D" id="1.10.418.20">
    <property type="match status" value="1"/>
</dbReference>
<feature type="region of interest" description="Disordered" evidence="1">
    <location>
        <begin position="148"/>
        <end position="173"/>
    </location>
</feature>
<feature type="region of interest" description="Disordered" evidence="1">
    <location>
        <begin position="185"/>
        <end position="213"/>
    </location>
</feature>
<accession>A0A8J2HS62</accession>
<evidence type="ECO:0000256" key="1">
    <source>
        <dbReference type="SAM" id="MobiDB-lite"/>
    </source>
</evidence>
<feature type="compositionally biased region" description="Basic and acidic residues" evidence="1">
    <location>
        <begin position="203"/>
        <end position="213"/>
    </location>
</feature>
<sequence>MDSEMFHKWMTEKLLPNLPPKSMIVMDNAPYHYVQLEKQPTAKWRRNEIEVWLEKNNIDFKRGSFKAVLLELCRANKKPIKYIIDELLAKNTDHLVNRLPPYHCIYNPIEMVQGLEKRHFDKNVGLGHDYSEDSMLMHWKNAVDSQKIPNFDEVPDDEDPESEDDDPDDSKLPIDADSVKRALFANGNTDSNAEPSVNNDSVTEEKKTEDPNWLKEPEETVISNQTGIALRVFDLKTLLSSHLLNDKIINLYLRLVVQSEGSHFYAFDTHFYPQLLKSYDNNAPFTFTAADMPKIRRTMMEEIVLLKLQPITPQEPQTSAISRSISSFARDLKQARVPTKTCSKKKEPPRKSSTSKELSSTVKPLCEIRTSLEGVYLHQSANLHQGDPRFHEDRRNAQCTAIAAYSIAALILNNGEISRTFLDNIVRDGDKYYVDCKKENQVKEAFLQPEELLKIFHVNYQEVTIDIDQCGEGQFFSSGLITSLTAAIDYYVEIFIYRD</sequence>
<protein>
    <recommendedName>
        <fullName evidence="4">Tc1-like transposase DDE domain-containing protein</fullName>
    </recommendedName>
</protein>
<keyword evidence="3" id="KW-1185">Reference proteome</keyword>
<dbReference type="SUPFAM" id="SSF54001">
    <property type="entry name" value="Cysteine proteinases"/>
    <property type="match status" value="1"/>
</dbReference>
<dbReference type="AlphaFoldDB" id="A0A8J2HS62"/>
<gene>
    <name evidence="2" type="ORF">HICCMSTLAB_LOCUS13990</name>
</gene>
<evidence type="ECO:0008006" key="4">
    <source>
        <dbReference type="Google" id="ProtNLM"/>
    </source>
</evidence>
<dbReference type="Gene3D" id="3.30.420.10">
    <property type="entry name" value="Ribonuclease H-like superfamily/Ribonuclease H"/>
    <property type="match status" value="1"/>
</dbReference>
<dbReference type="GO" id="GO:0003676">
    <property type="term" value="F:nucleic acid binding"/>
    <property type="evidence" value="ECO:0007669"/>
    <property type="project" value="InterPro"/>
</dbReference>
<feature type="compositionally biased region" description="Polar residues" evidence="1">
    <location>
        <begin position="186"/>
        <end position="201"/>
    </location>
</feature>